<evidence type="ECO:0000313" key="2">
    <source>
        <dbReference type="Proteomes" id="UP000501128"/>
    </source>
</evidence>
<reference evidence="1 2" key="1">
    <citation type="submission" date="2020-04" db="EMBL/GenBank/DDBJ databases">
        <title>Genome sequencing of novel species.</title>
        <authorList>
            <person name="Heo J."/>
            <person name="Kim S.-J."/>
            <person name="Kim J.-S."/>
            <person name="Hong S.-B."/>
            <person name="Kwon S.-W."/>
        </authorList>
    </citation>
    <scope>NUCLEOTIDE SEQUENCE [LARGE SCALE GENOMIC DNA]</scope>
    <source>
        <strain evidence="1 2">CJU-R4</strain>
    </source>
</reference>
<dbReference type="Proteomes" id="UP000501128">
    <property type="component" value="Chromosome"/>
</dbReference>
<dbReference type="InterPro" id="IPR025345">
    <property type="entry name" value="DUF4249"/>
</dbReference>
<proteinExistence type="predicted"/>
<protein>
    <submittedName>
        <fullName evidence="1">DUF4249 domain-containing protein</fullName>
    </submittedName>
</protein>
<name>A0A7L5DUW1_9BACT</name>
<sequence length="391" mass="43025">MPKLLSLLLIWLMLGCVSAYDPKLSLDADLVVVSGMITDLPETQTISLSRSRSKRDSADVVTPIRRAQVDVRVDEATTIRLTESQPGVYAFPADFRGKVGSRYQLRFTTEEGESYASTVESMTVAPAIQRAYDQFTPTGPTVRADGTPIPANDVYIDFQDPAGTRNFYLWRWRLYETQLWCATCKQGRYMVRDIGPVGAGPLDVVGCVPDQSLVYSNLYDYACRSQCWDIFYSTAIDTFSDIYTNGQTQVGHKVASIPIYQLDPALIVIEQLSISADAYRYYKLFADQVQNTGTLADSPPAPISGNVKNLNNVQENVVGYFTAASVAVSRYKLKRQNVTGAGRYQGLFYAQTGRLPNVDPGGGSTFGTGIPSALCVPSATRTDLIPEGWNQ</sequence>
<organism evidence="1 2">
    <name type="scientific">Spirosoma rhododendri</name>
    <dbReference type="NCBI Taxonomy" id="2728024"/>
    <lineage>
        <taxon>Bacteria</taxon>
        <taxon>Pseudomonadati</taxon>
        <taxon>Bacteroidota</taxon>
        <taxon>Cytophagia</taxon>
        <taxon>Cytophagales</taxon>
        <taxon>Cytophagaceae</taxon>
        <taxon>Spirosoma</taxon>
    </lineage>
</organism>
<dbReference type="PROSITE" id="PS51257">
    <property type="entry name" value="PROKAR_LIPOPROTEIN"/>
    <property type="match status" value="1"/>
</dbReference>
<keyword evidence="2" id="KW-1185">Reference proteome</keyword>
<evidence type="ECO:0000313" key="1">
    <source>
        <dbReference type="EMBL" id="QJD79747.1"/>
    </source>
</evidence>
<dbReference type="Pfam" id="PF14054">
    <property type="entry name" value="DUF4249"/>
    <property type="match status" value="1"/>
</dbReference>
<dbReference type="KEGG" id="srho:HH216_15925"/>
<dbReference type="EMBL" id="CP051677">
    <property type="protein sequence ID" value="QJD79747.1"/>
    <property type="molecule type" value="Genomic_DNA"/>
</dbReference>
<gene>
    <name evidence="1" type="ORF">HH216_15925</name>
</gene>
<accession>A0A7L5DUW1</accession>
<dbReference type="RefSeq" id="WP_169551709.1">
    <property type="nucleotide sequence ID" value="NZ_CP051677.1"/>
</dbReference>
<dbReference type="AlphaFoldDB" id="A0A7L5DUW1"/>